<dbReference type="InterPro" id="IPR051531">
    <property type="entry name" value="N-acetyltransferase"/>
</dbReference>
<dbReference type="Gene3D" id="3.40.630.30">
    <property type="match status" value="1"/>
</dbReference>
<dbReference type="PROSITE" id="PS51186">
    <property type="entry name" value="GNAT"/>
    <property type="match status" value="1"/>
</dbReference>
<dbReference type="OrthoDB" id="9798081at2"/>
<evidence type="ECO:0000313" key="2">
    <source>
        <dbReference type="EMBL" id="APS42844.1"/>
    </source>
</evidence>
<proteinExistence type="predicted"/>
<accession>A0A1L6RE54</accession>
<dbReference type="InterPro" id="IPR000182">
    <property type="entry name" value="GNAT_dom"/>
</dbReference>
<protein>
    <submittedName>
        <fullName evidence="2">Acetyltransferase</fullName>
    </submittedName>
</protein>
<gene>
    <name evidence="2" type="ORF">FOL01_1985</name>
</gene>
<dbReference type="Proteomes" id="UP000185473">
    <property type="component" value="Chromosome"/>
</dbReference>
<dbReference type="Pfam" id="PF13302">
    <property type="entry name" value="Acetyltransf_3"/>
    <property type="match status" value="1"/>
</dbReference>
<dbReference type="EMBL" id="CP014332">
    <property type="protein sequence ID" value="APS42844.1"/>
    <property type="molecule type" value="Genomic_DNA"/>
</dbReference>
<dbReference type="InterPro" id="IPR016181">
    <property type="entry name" value="Acyl_CoA_acyltransferase"/>
</dbReference>
<sequence length="157" mass="17954">MANLAIKLWTDPQVARFINKNGAFTESECLARLETEIHNFKTSKIQYFPIFLKEQNNFVGVCGLRPTNKANTLEFGIHLLPDFWHQGLAFEASSAILNYAFDDLKVHSLIAGHHPNNSSSKKLLVKLGFHFIKNEYYLPTGLEHPTYNLSVQQYIDK</sequence>
<dbReference type="PANTHER" id="PTHR43792">
    <property type="entry name" value="GNAT FAMILY, PUTATIVE (AFU_ORTHOLOGUE AFUA_3G00765)-RELATED-RELATED"/>
    <property type="match status" value="1"/>
</dbReference>
<keyword evidence="2" id="KW-0808">Transferase</keyword>
<dbReference type="PANTHER" id="PTHR43792:SF16">
    <property type="entry name" value="N-ACETYLTRANSFERASE DOMAIN-CONTAINING PROTEIN"/>
    <property type="match status" value="1"/>
</dbReference>
<organism evidence="2 3">
    <name type="scientific">Weissella jogaejeotgali</name>
    <dbReference type="NCBI Taxonomy" id="1631871"/>
    <lineage>
        <taxon>Bacteria</taxon>
        <taxon>Bacillati</taxon>
        <taxon>Bacillota</taxon>
        <taxon>Bacilli</taxon>
        <taxon>Lactobacillales</taxon>
        <taxon>Lactobacillaceae</taxon>
        <taxon>Weissella</taxon>
    </lineage>
</organism>
<dbReference type="GO" id="GO:0016747">
    <property type="term" value="F:acyltransferase activity, transferring groups other than amino-acyl groups"/>
    <property type="evidence" value="ECO:0007669"/>
    <property type="project" value="InterPro"/>
</dbReference>
<evidence type="ECO:0000313" key="3">
    <source>
        <dbReference type="Proteomes" id="UP000185473"/>
    </source>
</evidence>
<dbReference type="KEGG" id="wjo:FOL01_1985"/>
<keyword evidence="3" id="KW-1185">Reference proteome</keyword>
<name>A0A1L6RE54_9LACO</name>
<dbReference type="SUPFAM" id="SSF55729">
    <property type="entry name" value="Acyl-CoA N-acyltransferases (Nat)"/>
    <property type="match status" value="1"/>
</dbReference>
<dbReference type="AlphaFoldDB" id="A0A1L6RE54"/>
<reference evidence="2 3" key="1">
    <citation type="submission" date="2016-02" db="EMBL/GenBank/DDBJ databases">
        <title>Complete Genome Sequence of Weissella jogaejeotgali FOL01.</title>
        <authorList>
            <person name="Lee J.-H."/>
            <person name="Ku H.-J."/>
        </authorList>
    </citation>
    <scope>NUCLEOTIDE SEQUENCE [LARGE SCALE GENOMIC DNA]</scope>
    <source>
        <strain evidence="2 3">FOL01</strain>
    </source>
</reference>
<evidence type="ECO:0000259" key="1">
    <source>
        <dbReference type="PROSITE" id="PS51186"/>
    </source>
</evidence>
<feature type="domain" description="N-acetyltransferase" evidence="1">
    <location>
        <begin position="4"/>
        <end position="156"/>
    </location>
</feature>